<feature type="region of interest" description="Disordered" evidence="1">
    <location>
        <begin position="1"/>
        <end position="61"/>
    </location>
</feature>
<name>A0A9P5UC96_9AGAR</name>
<reference evidence="2" key="1">
    <citation type="submission" date="2020-11" db="EMBL/GenBank/DDBJ databases">
        <authorList>
            <consortium name="DOE Joint Genome Institute"/>
            <person name="Ahrendt S."/>
            <person name="Riley R."/>
            <person name="Andreopoulos W."/>
            <person name="Labutti K."/>
            <person name="Pangilinan J."/>
            <person name="Ruiz-Duenas F.J."/>
            <person name="Barrasa J.M."/>
            <person name="Sanchez-Garcia M."/>
            <person name="Camarero S."/>
            <person name="Miyauchi S."/>
            <person name="Serrano A."/>
            <person name="Linde D."/>
            <person name="Babiker R."/>
            <person name="Drula E."/>
            <person name="Ayuso-Fernandez I."/>
            <person name="Pacheco R."/>
            <person name="Padilla G."/>
            <person name="Ferreira P."/>
            <person name="Barriuso J."/>
            <person name="Kellner H."/>
            <person name="Castanera R."/>
            <person name="Alfaro M."/>
            <person name="Ramirez L."/>
            <person name="Pisabarro A.G."/>
            <person name="Kuo A."/>
            <person name="Tritt A."/>
            <person name="Lipzen A."/>
            <person name="He G."/>
            <person name="Yan M."/>
            <person name="Ng V."/>
            <person name="Cullen D."/>
            <person name="Martin F."/>
            <person name="Rosso M.-N."/>
            <person name="Henrissat B."/>
            <person name="Hibbett D."/>
            <person name="Martinez A.T."/>
            <person name="Grigoriev I.V."/>
        </authorList>
    </citation>
    <scope>NUCLEOTIDE SEQUENCE</scope>
    <source>
        <strain evidence="2">AH 40177</strain>
    </source>
</reference>
<evidence type="ECO:0000313" key="3">
    <source>
        <dbReference type="Proteomes" id="UP000772434"/>
    </source>
</evidence>
<keyword evidence="3" id="KW-1185">Reference proteome</keyword>
<proteinExistence type="predicted"/>
<dbReference type="Proteomes" id="UP000772434">
    <property type="component" value="Unassembled WGS sequence"/>
</dbReference>
<comment type="caution">
    <text evidence="2">The sequence shown here is derived from an EMBL/GenBank/DDBJ whole genome shotgun (WGS) entry which is preliminary data.</text>
</comment>
<dbReference type="EMBL" id="JADNRY010000021">
    <property type="protein sequence ID" value="KAF9072948.1"/>
    <property type="molecule type" value="Genomic_DNA"/>
</dbReference>
<organism evidence="2 3">
    <name type="scientific">Rhodocollybia butyracea</name>
    <dbReference type="NCBI Taxonomy" id="206335"/>
    <lineage>
        <taxon>Eukaryota</taxon>
        <taxon>Fungi</taxon>
        <taxon>Dikarya</taxon>
        <taxon>Basidiomycota</taxon>
        <taxon>Agaricomycotina</taxon>
        <taxon>Agaricomycetes</taxon>
        <taxon>Agaricomycetidae</taxon>
        <taxon>Agaricales</taxon>
        <taxon>Marasmiineae</taxon>
        <taxon>Omphalotaceae</taxon>
        <taxon>Rhodocollybia</taxon>
    </lineage>
</organism>
<evidence type="ECO:0000256" key="1">
    <source>
        <dbReference type="SAM" id="MobiDB-lite"/>
    </source>
</evidence>
<dbReference type="AlphaFoldDB" id="A0A9P5UC96"/>
<sequence>MSGDEVAHEDETAKDTYLRPTGRQMMQPLGSFKGPSTPTSTPVQQRKTSSAPPSPAKVTESTYHRKLRTLLQELRSSTETWDDLVLIDGLKAAKSLVDTRTELDNSLSHVPNRLPRTHLVGPKLELMEQRIYDLDGVLLKLQKQFRKMNAIVENLDALVIEAHKIKGWQWVQEEPLWTTWSLEKFASSIPEILKPYHRALNGYTKLVTILRVHSVSFEDSRDAITQWGEQAWLEDCGWDTKWEDLCAVEIDRWNR</sequence>
<feature type="compositionally biased region" description="Basic and acidic residues" evidence="1">
    <location>
        <begin position="1"/>
        <end position="17"/>
    </location>
</feature>
<evidence type="ECO:0000313" key="2">
    <source>
        <dbReference type="EMBL" id="KAF9072948.1"/>
    </source>
</evidence>
<gene>
    <name evidence="2" type="ORF">BDP27DRAFT_1391198</name>
</gene>
<dbReference type="OrthoDB" id="17066at2759"/>
<feature type="compositionally biased region" description="Polar residues" evidence="1">
    <location>
        <begin position="34"/>
        <end position="51"/>
    </location>
</feature>
<accession>A0A9P5UC96</accession>
<protein>
    <submittedName>
        <fullName evidence="2">Uncharacterized protein</fullName>
    </submittedName>
</protein>